<dbReference type="InterPro" id="IPR021005">
    <property type="entry name" value="Znf_CGNR"/>
</dbReference>
<evidence type="ECO:0000313" key="3">
    <source>
        <dbReference type="Proteomes" id="UP000613840"/>
    </source>
</evidence>
<accession>A0A917S6E5</accession>
<dbReference type="InterPro" id="IPR023286">
    <property type="entry name" value="ABATE_dom_sf"/>
</dbReference>
<dbReference type="Gene3D" id="1.10.3300.10">
    <property type="entry name" value="Jann2411-like domain"/>
    <property type="match status" value="1"/>
</dbReference>
<evidence type="ECO:0000259" key="1">
    <source>
        <dbReference type="Pfam" id="PF11706"/>
    </source>
</evidence>
<dbReference type="SUPFAM" id="SSF160904">
    <property type="entry name" value="Jann2411-like"/>
    <property type="match status" value="1"/>
</dbReference>
<dbReference type="EMBL" id="BMMZ01000004">
    <property type="protein sequence ID" value="GGL61569.1"/>
    <property type="molecule type" value="Genomic_DNA"/>
</dbReference>
<reference evidence="2" key="1">
    <citation type="journal article" date="2014" name="Int. J. Syst. Evol. Microbiol.">
        <title>Complete genome sequence of Corynebacterium casei LMG S-19264T (=DSM 44701T), isolated from a smear-ripened cheese.</title>
        <authorList>
            <consortium name="US DOE Joint Genome Institute (JGI-PGF)"/>
            <person name="Walter F."/>
            <person name="Albersmeier A."/>
            <person name="Kalinowski J."/>
            <person name="Ruckert C."/>
        </authorList>
    </citation>
    <scope>NUCLEOTIDE SEQUENCE</scope>
    <source>
        <strain evidence="2">CGMCC 4.7306</strain>
    </source>
</reference>
<evidence type="ECO:0000313" key="2">
    <source>
        <dbReference type="EMBL" id="GGL61569.1"/>
    </source>
</evidence>
<dbReference type="Pfam" id="PF11706">
    <property type="entry name" value="zf-CGNR"/>
    <property type="match status" value="1"/>
</dbReference>
<comment type="caution">
    <text evidence="2">The sequence shown here is derived from an EMBL/GenBank/DDBJ whole genome shotgun (WGS) entry which is preliminary data.</text>
</comment>
<sequence length="188" mass="20193">MVTVGAAADEELLLALLNTTRMVGGAPTDRLAEPDGAAAWLREQQWDGLPQDIELLRSTRDTLQSLVRGGFGAGSGMSGLAPAVKGVSYRARLADDGIDWELVTPPANALVARAVLAWSELQQSAPGRLRACQNTAECTRFLIDHSKSNSARWCSMAACGNRMKARRHYQRQKSALSNDLTTAGTTPQ</sequence>
<dbReference type="Proteomes" id="UP000613840">
    <property type="component" value="Unassembled WGS sequence"/>
</dbReference>
<dbReference type="PANTHER" id="PTHR35525:SF3">
    <property type="entry name" value="BLL6575 PROTEIN"/>
    <property type="match status" value="1"/>
</dbReference>
<proteinExistence type="predicted"/>
<keyword evidence="3" id="KW-1185">Reference proteome</keyword>
<organism evidence="2 3">
    <name type="scientific">Microlunatus endophyticus</name>
    <dbReference type="NCBI Taxonomy" id="1716077"/>
    <lineage>
        <taxon>Bacteria</taxon>
        <taxon>Bacillati</taxon>
        <taxon>Actinomycetota</taxon>
        <taxon>Actinomycetes</taxon>
        <taxon>Propionibacteriales</taxon>
        <taxon>Propionibacteriaceae</taxon>
        <taxon>Microlunatus</taxon>
    </lineage>
</organism>
<dbReference type="AlphaFoldDB" id="A0A917S6E5"/>
<dbReference type="PANTHER" id="PTHR35525">
    <property type="entry name" value="BLL6575 PROTEIN"/>
    <property type="match status" value="1"/>
</dbReference>
<reference evidence="2" key="2">
    <citation type="submission" date="2020-09" db="EMBL/GenBank/DDBJ databases">
        <authorList>
            <person name="Sun Q."/>
            <person name="Zhou Y."/>
        </authorList>
    </citation>
    <scope>NUCLEOTIDE SEQUENCE</scope>
    <source>
        <strain evidence="2">CGMCC 4.7306</strain>
    </source>
</reference>
<dbReference type="InterPro" id="IPR010852">
    <property type="entry name" value="ABATE"/>
</dbReference>
<name>A0A917S6E5_9ACTN</name>
<dbReference type="Pfam" id="PF07336">
    <property type="entry name" value="ABATE"/>
    <property type="match status" value="1"/>
</dbReference>
<feature type="domain" description="Zinc finger CGNR" evidence="1">
    <location>
        <begin position="128"/>
        <end position="172"/>
    </location>
</feature>
<gene>
    <name evidence="2" type="ORF">GCM10011575_20180</name>
</gene>
<protein>
    <recommendedName>
        <fullName evidence="1">Zinc finger CGNR domain-containing protein</fullName>
    </recommendedName>
</protein>